<dbReference type="AlphaFoldDB" id="A0A7S3ZZD7"/>
<dbReference type="PROSITE" id="PS50222">
    <property type="entry name" value="EF_HAND_2"/>
    <property type="match status" value="1"/>
</dbReference>
<feature type="region of interest" description="Disordered" evidence="8">
    <location>
        <begin position="585"/>
        <end position="641"/>
    </location>
</feature>
<dbReference type="GO" id="GO:0005509">
    <property type="term" value="F:calcium ion binding"/>
    <property type="evidence" value="ECO:0007669"/>
    <property type="project" value="InterPro"/>
</dbReference>
<dbReference type="EMBL" id="CAKKNE010000001">
    <property type="protein sequence ID" value="CAH0366585.1"/>
    <property type="molecule type" value="Genomic_DNA"/>
</dbReference>
<comment type="subcellular location">
    <subcellularLocation>
        <location evidence="1">Cell membrane</location>
        <topology evidence="1">Multi-pass membrane protein</topology>
    </subcellularLocation>
</comment>
<evidence type="ECO:0000259" key="9">
    <source>
        <dbReference type="PROSITE" id="PS50222"/>
    </source>
</evidence>
<keyword evidence="5" id="KW-1133">Transmembrane helix</keyword>
<dbReference type="PANTHER" id="PTHR33281">
    <property type="entry name" value="UPF0187 PROTEIN YNEE"/>
    <property type="match status" value="1"/>
</dbReference>
<keyword evidence="12" id="KW-1185">Reference proteome</keyword>
<dbReference type="GO" id="GO:0005886">
    <property type="term" value="C:plasma membrane"/>
    <property type="evidence" value="ECO:0007669"/>
    <property type="project" value="UniProtKB-SubCell"/>
</dbReference>
<sequence length="641" mass="70920">MRLLLLITTLSARALRFSPRKIAKPAGRLSAKVARAPWRIATQPWKVQDKFNASPSAASELYKPNAPEDDEPLTRSQFRVALDRLGIKTSPKDLRDLWRMLDADKNEAISLKEFTRFVTKEGEEEKAPKIAGELRESLRTQPAWILKNLQGTRGAGSSKIESIEEIDVIRLEYDAMRGVRADSKIVYDGSRYAATYASRDWLKILASIQKSFVARRIASPLRILSLWALTISILHRVVGSASWSAYCGASAPLKGVASAMGYVGSALSLLLVFRTNTAYTRYWEGRGVWNRLVVASRDAAEFAGLYRAELGADRVRKLGDLLCAFPLALQLHLQGQPLRADPSADLRRVFRSIQRRGGVDPDKSSRVPLDAFVESCRYDERLAALFSLPSDADTRVALNQLHALKYGVTRQKDRPVTVYELETYYNPLALRRLLPAKSVAALARERCPPLGICRMIAQEAYEVPYDKDLRWTSRERLELVKKINELRQCVGASERIAQTPVPLHYARHASRFLSLWCFLLPLALVDQLGLFTAPATAFIVWGLFGLREIGTLIENPFTRSLQLQIVSDTLALDIQSAVDTAALDAARKRPPPRTIPFPEAPPLPAPPVTGNNGRSGDAGHAVGEGGATPGDAPTSSNHALG</sequence>
<dbReference type="OrthoDB" id="1368at2759"/>
<evidence type="ECO:0000313" key="10">
    <source>
        <dbReference type="EMBL" id="CAE0699060.1"/>
    </source>
</evidence>
<keyword evidence="6" id="KW-0406">Ion transport</keyword>
<keyword evidence="7" id="KW-0472">Membrane</keyword>
<evidence type="ECO:0000313" key="12">
    <source>
        <dbReference type="Proteomes" id="UP000789595"/>
    </source>
</evidence>
<dbReference type="EMBL" id="HBIW01016800">
    <property type="protein sequence ID" value="CAE0699060.1"/>
    <property type="molecule type" value="Transcribed_RNA"/>
</dbReference>
<accession>A0A7S3ZZD7</accession>
<evidence type="ECO:0000256" key="4">
    <source>
        <dbReference type="ARBA" id="ARBA00022692"/>
    </source>
</evidence>
<reference evidence="11" key="2">
    <citation type="submission" date="2021-11" db="EMBL/GenBank/DDBJ databases">
        <authorList>
            <consortium name="Genoscope - CEA"/>
            <person name="William W."/>
        </authorList>
    </citation>
    <scope>NUCLEOTIDE SEQUENCE</scope>
</reference>
<keyword evidence="2" id="KW-0813">Transport</keyword>
<dbReference type="GO" id="GO:0005254">
    <property type="term" value="F:chloride channel activity"/>
    <property type="evidence" value="ECO:0007669"/>
    <property type="project" value="InterPro"/>
</dbReference>
<evidence type="ECO:0000313" key="11">
    <source>
        <dbReference type="EMBL" id="CAH0366585.1"/>
    </source>
</evidence>
<evidence type="ECO:0000256" key="1">
    <source>
        <dbReference type="ARBA" id="ARBA00004651"/>
    </source>
</evidence>
<dbReference type="Proteomes" id="UP000789595">
    <property type="component" value="Unassembled WGS sequence"/>
</dbReference>
<proteinExistence type="predicted"/>
<reference evidence="10" key="1">
    <citation type="submission" date="2021-01" db="EMBL/GenBank/DDBJ databases">
        <authorList>
            <person name="Corre E."/>
            <person name="Pelletier E."/>
            <person name="Niang G."/>
            <person name="Scheremetjew M."/>
            <person name="Finn R."/>
            <person name="Kale V."/>
            <person name="Holt S."/>
            <person name="Cochrane G."/>
            <person name="Meng A."/>
            <person name="Brown T."/>
            <person name="Cohen L."/>
        </authorList>
    </citation>
    <scope>NUCLEOTIDE SEQUENCE</scope>
    <source>
        <strain evidence="10">CCMP1756</strain>
    </source>
</reference>
<dbReference type="PANTHER" id="PTHR33281:SF19">
    <property type="entry name" value="VOLTAGE-DEPENDENT ANION CHANNEL-FORMING PROTEIN YNEE"/>
    <property type="match status" value="1"/>
</dbReference>
<protein>
    <recommendedName>
        <fullName evidence="9">EF-hand domain-containing protein</fullName>
    </recommendedName>
</protein>
<dbReference type="InterPro" id="IPR044669">
    <property type="entry name" value="YneE/VCCN1/2-like"/>
</dbReference>
<feature type="compositionally biased region" description="Pro residues" evidence="8">
    <location>
        <begin position="592"/>
        <end position="607"/>
    </location>
</feature>
<dbReference type="InterPro" id="IPR002048">
    <property type="entry name" value="EF_hand_dom"/>
</dbReference>
<name>A0A7S3ZZD7_9STRA</name>
<feature type="domain" description="EF-hand" evidence="9">
    <location>
        <begin position="89"/>
        <end position="124"/>
    </location>
</feature>
<dbReference type="InterPro" id="IPR011992">
    <property type="entry name" value="EF-hand-dom_pair"/>
</dbReference>
<keyword evidence="4" id="KW-0812">Transmembrane</keyword>
<evidence type="ECO:0000256" key="6">
    <source>
        <dbReference type="ARBA" id="ARBA00023065"/>
    </source>
</evidence>
<evidence type="ECO:0000256" key="8">
    <source>
        <dbReference type="SAM" id="MobiDB-lite"/>
    </source>
</evidence>
<evidence type="ECO:0000256" key="3">
    <source>
        <dbReference type="ARBA" id="ARBA00022475"/>
    </source>
</evidence>
<evidence type="ECO:0000256" key="5">
    <source>
        <dbReference type="ARBA" id="ARBA00022989"/>
    </source>
</evidence>
<evidence type="ECO:0000256" key="2">
    <source>
        <dbReference type="ARBA" id="ARBA00022448"/>
    </source>
</evidence>
<gene>
    <name evidence="10" type="ORF">PCAL00307_LOCUS14496</name>
    <name evidence="11" type="ORF">PECAL_1P30840</name>
</gene>
<evidence type="ECO:0000256" key="7">
    <source>
        <dbReference type="ARBA" id="ARBA00023136"/>
    </source>
</evidence>
<keyword evidence="3" id="KW-1003">Cell membrane</keyword>
<dbReference type="Pfam" id="PF25539">
    <property type="entry name" value="Bestrophin_2"/>
    <property type="match status" value="2"/>
</dbReference>
<dbReference type="Gene3D" id="1.10.238.10">
    <property type="entry name" value="EF-hand"/>
    <property type="match status" value="1"/>
</dbReference>
<organism evidence="10">
    <name type="scientific">Pelagomonas calceolata</name>
    <dbReference type="NCBI Taxonomy" id="35677"/>
    <lineage>
        <taxon>Eukaryota</taxon>
        <taxon>Sar</taxon>
        <taxon>Stramenopiles</taxon>
        <taxon>Ochrophyta</taxon>
        <taxon>Pelagophyceae</taxon>
        <taxon>Pelagomonadales</taxon>
        <taxon>Pelagomonadaceae</taxon>
        <taxon>Pelagomonas</taxon>
    </lineage>
</organism>
<dbReference type="SUPFAM" id="SSF47473">
    <property type="entry name" value="EF-hand"/>
    <property type="match status" value="1"/>
</dbReference>